<accession>A0A5N5QF02</accession>
<keyword evidence="2" id="KW-1185">Reference proteome</keyword>
<sequence>MPLTDTVALLPDLPIGGNSTNGTIPVPGLGDLPAPFDILSVLTFSQTTFTLLSSLYIAWQNFTHHLKANEQLGLNIIATLNNRSESILEIEKEEGETTSQTAALVSEYDRIVYRIRAINNETFYRRWLLSVPIADELRQLSAQAEKLYQLYLIKVNMAIFADADHARNGVEELQKKMDKVLELLASKSG</sequence>
<dbReference type="Proteomes" id="UP000383932">
    <property type="component" value="Unassembled WGS sequence"/>
</dbReference>
<dbReference type="AlphaFoldDB" id="A0A5N5QF02"/>
<reference evidence="1 2" key="1">
    <citation type="journal article" date="2019" name="Fungal Biol. Biotechnol.">
        <title>Draft genome sequence of fastidious pathogen Ceratobasidium theobromae, which causes vascular-streak dieback in Theobroma cacao.</title>
        <authorList>
            <person name="Ali S.S."/>
            <person name="Asman A."/>
            <person name="Shao J."/>
            <person name="Firmansyah A.P."/>
            <person name="Susilo A.W."/>
            <person name="Rosmana A."/>
            <person name="McMahon P."/>
            <person name="Junaid M."/>
            <person name="Guest D."/>
            <person name="Kheng T.Y."/>
            <person name="Meinhardt L.W."/>
            <person name="Bailey B.A."/>
        </authorList>
    </citation>
    <scope>NUCLEOTIDE SEQUENCE [LARGE SCALE GENOMIC DNA]</scope>
    <source>
        <strain evidence="1 2">CT2</strain>
    </source>
</reference>
<name>A0A5N5QF02_9AGAM</name>
<dbReference type="EMBL" id="SSOP01000220">
    <property type="protein sequence ID" value="KAB5589877.1"/>
    <property type="molecule type" value="Genomic_DNA"/>
</dbReference>
<dbReference type="OrthoDB" id="3202055at2759"/>
<proteinExistence type="predicted"/>
<evidence type="ECO:0000313" key="2">
    <source>
        <dbReference type="Proteomes" id="UP000383932"/>
    </source>
</evidence>
<gene>
    <name evidence="1" type="ORF">CTheo_6678</name>
</gene>
<evidence type="ECO:0000313" key="1">
    <source>
        <dbReference type="EMBL" id="KAB5589877.1"/>
    </source>
</evidence>
<organism evidence="1 2">
    <name type="scientific">Ceratobasidium theobromae</name>
    <dbReference type="NCBI Taxonomy" id="1582974"/>
    <lineage>
        <taxon>Eukaryota</taxon>
        <taxon>Fungi</taxon>
        <taxon>Dikarya</taxon>
        <taxon>Basidiomycota</taxon>
        <taxon>Agaricomycotina</taxon>
        <taxon>Agaricomycetes</taxon>
        <taxon>Cantharellales</taxon>
        <taxon>Ceratobasidiaceae</taxon>
        <taxon>Ceratobasidium</taxon>
    </lineage>
</organism>
<protein>
    <submittedName>
        <fullName evidence="1">Uncharacterized protein</fullName>
    </submittedName>
</protein>
<comment type="caution">
    <text evidence="1">The sequence shown here is derived from an EMBL/GenBank/DDBJ whole genome shotgun (WGS) entry which is preliminary data.</text>
</comment>